<keyword evidence="9 11" id="KW-0408">Iron</keyword>
<dbReference type="InterPro" id="IPR004383">
    <property type="entry name" value="rRNA_lsu_MTrfase_RlmN/Cfr"/>
</dbReference>
<keyword evidence="4 11" id="KW-0698">rRNA processing</keyword>
<feature type="active site" description="Proton acceptor" evidence="11">
    <location>
        <position position="85"/>
    </location>
</feature>
<dbReference type="GO" id="GO:0030488">
    <property type="term" value="P:tRNA methylation"/>
    <property type="evidence" value="ECO:0007669"/>
    <property type="project" value="UniProtKB-UniRule"/>
</dbReference>
<dbReference type="SFLD" id="SFLDF00275">
    <property type="entry name" value="adenosine_C2_methyltransferase"/>
    <property type="match status" value="1"/>
</dbReference>
<dbReference type="InterPro" id="IPR058240">
    <property type="entry name" value="rSAM_sf"/>
</dbReference>
<comment type="catalytic activity">
    <reaction evidence="11">
        <text>adenosine(37) in tRNA + 2 reduced [2Fe-2S]-[ferredoxin] + 2 S-adenosyl-L-methionine = 2-methyladenosine(37) in tRNA + 5'-deoxyadenosine + L-methionine + 2 oxidized [2Fe-2S]-[ferredoxin] + S-adenosyl-L-homocysteine</text>
        <dbReference type="Rhea" id="RHEA:43332"/>
        <dbReference type="Rhea" id="RHEA-COMP:10000"/>
        <dbReference type="Rhea" id="RHEA-COMP:10001"/>
        <dbReference type="Rhea" id="RHEA-COMP:10162"/>
        <dbReference type="Rhea" id="RHEA-COMP:10485"/>
        <dbReference type="ChEBI" id="CHEBI:17319"/>
        <dbReference type="ChEBI" id="CHEBI:33737"/>
        <dbReference type="ChEBI" id="CHEBI:33738"/>
        <dbReference type="ChEBI" id="CHEBI:57844"/>
        <dbReference type="ChEBI" id="CHEBI:57856"/>
        <dbReference type="ChEBI" id="CHEBI:59789"/>
        <dbReference type="ChEBI" id="CHEBI:74411"/>
        <dbReference type="ChEBI" id="CHEBI:74497"/>
        <dbReference type="EC" id="2.1.1.192"/>
    </reaction>
</comment>
<dbReference type="SUPFAM" id="SSF102114">
    <property type="entry name" value="Radical SAM enzymes"/>
    <property type="match status" value="1"/>
</dbReference>
<evidence type="ECO:0000256" key="10">
    <source>
        <dbReference type="ARBA" id="ARBA00023014"/>
    </source>
</evidence>
<comment type="function">
    <text evidence="11">Specifically methylates position 2 of adenine 2503 in 23S rRNA and position 2 of adenine 37 in tRNAs.</text>
</comment>
<comment type="similarity">
    <text evidence="11">Belongs to the radical SAM superfamily. RlmN family.</text>
</comment>
<evidence type="ECO:0000256" key="9">
    <source>
        <dbReference type="ARBA" id="ARBA00023004"/>
    </source>
</evidence>
<comment type="cofactor">
    <cofactor evidence="11">
        <name>[4Fe-4S] cluster</name>
        <dbReference type="ChEBI" id="CHEBI:49883"/>
    </cofactor>
    <text evidence="11">Binds 1 [4Fe-4S] cluster. The cluster is coordinated with 3 cysteines and an exchangeable S-adenosyl-L-methionine.</text>
</comment>
<dbReference type="PANTHER" id="PTHR30544">
    <property type="entry name" value="23S RRNA METHYLTRANSFERASE"/>
    <property type="match status" value="1"/>
</dbReference>
<dbReference type="PIRSF" id="PIRSF006004">
    <property type="entry name" value="CHP00048"/>
    <property type="match status" value="1"/>
</dbReference>
<evidence type="ECO:0000256" key="5">
    <source>
        <dbReference type="ARBA" id="ARBA00022603"/>
    </source>
</evidence>
<sequence>MDSKLLAQVLKQDNQPDYRRRQVETDVFGHLISDWEQATDLPATLRARLIEHVPLSTIEAVDSGESKRGDSTKIVFRLADGELIESVLMCHRDARNTVCVSSQAGCPMRCAFCATGRGGFRRNLTADEIVDQVLHFTRQLKTVGGRVSNVVFMGMGEPFHNYDAVLSAARTLNSADGLGIAARRISISTCGLVPGIERLTDEPLQLNLAISLHAPDDELRSRLMPVNDAYPLAELLSAVNAYVTRTRRKVMFEYLLLDGVNDSPEQADRLAELLSGSPLFHVNLIRFHRTGDFRPTPKSRRDDFLLQLKSRGISATHRVSFGEDIKAACGMLATKNKPTGKDLLSSRP</sequence>
<evidence type="ECO:0000256" key="6">
    <source>
        <dbReference type="ARBA" id="ARBA00022679"/>
    </source>
</evidence>
<dbReference type="EMBL" id="PFLC01000064">
    <property type="protein sequence ID" value="PIY61715.1"/>
    <property type="molecule type" value="Genomic_DNA"/>
</dbReference>
<dbReference type="CDD" id="cd01335">
    <property type="entry name" value="Radical_SAM"/>
    <property type="match status" value="1"/>
</dbReference>
<comment type="subcellular location">
    <subcellularLocation>
        <location evidence="1 11">Cytoplasm</location>
    </subcellularLocation>
</comment>
<feature type="binding site" evidence="11">
    <location>
        <begin position="156"/>
        <end position="157"/>
    </location>
    <ligand>
        <name>S-adenosyl-L-methionine</name>
        <dbReference type="ChEBI" id="CHEBI:59789"/>
    </ligand>
</feature>
<keyword evidence="3 11" id="KW-0963">Cytoplasm</keyword>
<accession>A0A2M7Q9P1</accession>
<dbReference type="SFLD" id="SFLDG01062">
    <property type="entry name" value="methyltransferase_(Class_A)"/>
    <property type="match status" value="1"/>
</dbReference>
<feature type="binding site" evidence="11">
    <location>
        <position position="113"/>
    </location>
    <ligand>
        <name>[4Fe-4S] cluster</name>
        <dbReference type="ChEBI" id="CHEBI:49883"/>
        <note>4Fe-4S-S-AdoMet</note>
    </ligand>
</feature>
<proteinExistence type="inferred from homology"/>
<dbReference type="NCBIfam" id="TIGR00048">
    <property type="entry name" value="rRNA_mod_RlmN"/>
    <property type="match status" value="1"/>
</dbReference>
<feature type="binding site" evidence="11">
    <location>
        <position position="288"/>
    </location>
    <ligand>
        <name>S-adenosyl-L-methionine</name>
        <dbReference type="ChEBI" id="CHEBI:59789"/>
    </ligand>
</feature>
<dbReference type="AlphaFoldDB" id="A0A2M7Q9P1"/>
<feature type="binding site" evidence="11">
    <location>
        <position position="188"/>
    </location>
    <ligand>
        <name>S-adenosyl-L-methionine</name>
        <dbReference type="ChEBI" id="CHEBI:59789"/>
    </ligand>
</feature>
<dbReference type="SFLD" id="SFLDS00029">
    <property type="entry name" value="Radical_SAM"/>
    <property type="match status" value="1"/>
</dbReference>
<feature type="active site" description="S-methylcysteine intermediate" evidence="11">
    <location>
        <position position="329"/>
    </location>
</feature>
<comment type="miscellaneous">
    <text evidence="11">Reaction proceeds by a ping-pong mechanism involving intermediate methylation of a conserved cysteine residue.</text>
</comment>
<keyword evidence="6 11" id="KW-0808">Transferase</keyword>
<dbReference type="EC" id="2.1.1.192" evidence="11"/>
<keyword evidence="5 11" id="KW-0489">Methyltransferase</keyword>
<dbReference type="HAMAP" id="MF_01849">
    <property type="entry name" value="RNA_methyltr_RlmN"/>
    <property type="match status" value="1"/>
</dbReference>
<keyword evidence="8 11" id="KW-0479">Metal-binding</keyword>
<protein>
    <recommendedName>
        <fullName evidence="11">Probable dual-specificity RNA methyltransferase RlmN</fullName>
        <ecNumber evidence="11">2.1.1.192</ecNumber>
    </recommendedName>
    <alternativeName>
        <fullName evidence="11">23S rRNA (adenine(2503)-C(2))-methyltransferase</fullName>
    </alternativeName>
    <alternativeName>
        <fullName evidence="11">23S rRNA m2A2503 methyltransferase</fullName>
    </alternativeName>
    <alternativeName>
        <fullName evidence="11">Ribosomal RNA large subunit methyltransferase N</fullName>
    </alternativeName>
    <alternativeName>
        <fullName evidence="11">tRNA (adenine(37)-C(2))-methyltransferase</fullName>
    </alternativeName>
    <alternativeName>
        <fullName evidence="11">tRNA m2A37 methyltransferase</fullName>
    </alternativeName>
</protein>
<evidence type="ECO:0000256" key="11">
    <source>
        <dbReference type="HAMAP-Rule" id="MF_01849"/>
    </source>
</evidence>
<dbReference type="InterPro" id="IPR027492">
    <property type="entry name" value="RNA_MTrfase_RlmN"/>
</dbReference>
<dbReference type="PROSITE" id="PS51918">
    <property type="entry name" value="RADICAL_SAM"/>
    <property type="match status" value="1"/>
</dbReference>
<dbReference type="GO" id="GO:0000049">
    <property type="term" value="F:tRNA binding"/>
    <property type="evidence" value="ECO:0007669"/>
    <property type="project" value="UniProtKB-UniRule"/>
</dbReference>
<dbReference type="Pfam" id="PF04055">
    <property type="entry name" value="Radical_SAM"/>
    <property type="match status" value="1"/>
</dbReference>
<gene>
    <name evidence="11 13" type="primary">rlmN</name>
    <name evidence="13" type="ORF">COY93_04895</name>
</gene>
<comment type="caution">
    <text evidence="13">The sequence shown here is derived from an EMBL/GenBank/DDBJ whole genome shotgun (WGS) entry which is preliminary data.</text>
</comment>
<comment type="caution">
    <text evidence="11">Lacks conserved residue(s) required for the propagation of feature annotation.</text>
</comment>
<dbReference type="GO" id="GO:0070040">
    <property type="term" value="F:rRNA (adenine(2503)-C2-)-methyltransferase activity"/>
    <property type="evidence" value="ECO:0007669"/>
    <property type="project" value="UniProtKB-UniRule"/>
</dbReference>
<evidence type="ECO:0000256" key="4">
    <source>
        <dbReference type="ARBA" id="ARBA00022552"/>
    </source>
</evidence>
<dbReference type="GO" id="GO:0070475">
    <property type="term" value="P:rRNA base methylation"/>
    <property type="evidence" value="ECO:0007669"/>
    <property type="project" value="UniProtKB-UniRule"/>
</dbReference>
<comment type="catalytic activity">
    <reaction evidence="11">
        <text>adenosine(2503) in 23S rRNA + 2 reduced [2Fe-2S]-[ferredoxin] + 2 S-adenosyl-L-methionine = 2-methyladenosine(2503) in 23S rRNA + 5'-deoxyadenosine + L-methionine + 2 oxidized [2Fe-2S]-[ferredoxin] + S-adenosyl-L-homocysteine</text>
        <dbReference type="Rhea" id="RHEA:42916"/>
        <dbReference type="Rhea" id="RHEA-COMP:10000"/>
        <dbReference type="Rhea" id="RHEA-COMP:10001"/>
        <dbReference type="Rhea" id="RHEA-COMP:10152"/>
        <dbReference type="Rhea" id="RHEA-COMP:10282"/>
        <dbReference type="ChEBI" id="CHEBI:17319"/>
        <dbReference type="ChEBI" id="CHEBI:33737"/>
        <dbReference type="ChEBI" id="CHEBI:33738"/>
        <dbReference type="ChEBI" id="CHEBI:57844"/>
        <dbReference type="ChEBI" id="CHEBI:57856"/>
        <dbReference type="ChEBI" id="CHEBI:59789"/>
        <dbReference type="ChEBI" id="CHEBI:74411"/>
        <dbReference type="ChEBI" id="CHEBI:74497"/>
        <dbReference type="EC" id="2.1.1.192"/>
    </reaction>
</comment>
<name>A0A2M7Q9P1_9BACT</name>
<dbReference type="FunFam" id="3.20.20.70:FF:000014">
    <property type="entry name" value="Probable dual-specificity RNA methyltransferase RlmN"/>
    <property type="match status" value="1"/>
</dbReference>
<evidence type="ECO:0000256" key="2">
    <source>
        <dbReference type="ARBA" id="ARBA00022485"/>
    </source>
</evidence>
<feature type="binding site" evidence="11">
    <location>
        <position position="110"/>
    </location>
    <ligand>
        <name>[4Fe-4S] cluster</name>
        <dbReference type="ChEBI" id="CHEBI:49883"/>
        <note>4Fe-4S-S-AdoMet</note>
    </ligand>
</feature>
<dbReference type="GO" id="GO:0051539">
    <property type="term" value="F:4 iron, 4 sulfur cluster binding"/>
    <property type="evidence" value="ECO:0007669"/>
    <property type="project" value="UniProtKB-UniRule"/>
</dbReference>
<reference evidence="14" key="1">
    <citation type="submission" date="2017-09" db="EMBL/GenBank/DDBJ databases">
        <title>Depth-based differentiation of microbial function through sediment-hosted aquifers and enrichment of novel symbionts in the deep terrestrial subsurface.</title>
        <authorList>
            <person name="Probst A.J."/>
            <person name="Ladd B."/>
            <person name="Jarett J.K."/>
            <person name="Geller-Mcgrath D.E."/>
            <person name="Sieber C.M.K."/>
            <person name="Emerson J.B."/>
            <person name="Anantharaman K."/>
            <person name="Thomas B.C."/>
            <person name="Malmstrom R."/>
            <person name="Stieglmeier M."/>
            <person name="Klingl A."/>
            <person name="Woyke T."/>
            <person name="Ryan C.M."/>
            <person name="Banfield J.F."/>
        </authorList>
    </citation>
    <scope>NUCLEOTIDE SEQUENCE [LARGE SCALE GENOMIC DNA]</scope>
</reference>
<evidence type="ECO:0000256" key="8">
    <source>
        <dbReference type="ARBA" id="ARBA00022723"/>
    </source>
</evidence>
<feature type="domain" description="Radical SAM core" evidence="12">
    <location>
        <begin position="92"/>
        <end position="324"/>
    </location>
</feature>
<keyword evidence="10 11" id="KW-0411">Iron-sulfur</keyword>
<dbReference type="Gene3D" id="3.20.20.70">
    <property type="entry name" value="Aldolase class I"/>
    <property type="match status" value="1"/>
</dbReference>
<dbReference type="GO" id="GO:0046872">
    <property type="term" value="F:metal ion binding"/>
    <property type="evidence" value="ECO:0007669"/>
    <property type="project" value="UniProtKB-KW"/>
</dbReference>
<keyword evidence="7 11" id="KW-0949">S-adenosyl-L-methionine</keyword>
<dbReference type="GO" id="GO:0019843">
    <property type="term" value="F:rRNA binding"/>
    <property type="evidence" value="ECO:0007669"/>
    <property type="project" value="UniProtKB-UniRule"/>
</dbReference>
<dbReference type="GO" id="GO:0002935">
    <property type="term" value="F:tRNA (adenine(37)-C2)-methyltransferase activity"/>
    <property type="evidence" value="ECO:0007669"/>
    <property type="project" value="UniProtKB-UniRule"/>
</dbReference>
<evidence type="ECO:0000256" key="3">
    <source>
        <dbReference type="ARBA" id="ARBA00022490"/>
    </source>
</evidence>
<dbReference type="InterPro" id="IPR007197">
    <property type="entry name" value="rSAM"/>
</dbReference>
<keyword evidence="2 11" id="KW-0004">4Fe-4S</keyword>
<keyword evidence="11" id="KW-1015">Disulfide bond</keyword>
<dbReference type="InterPro" id="IPR013785">
    <property type="entry name" value="Aldolase_TIM"/>
</dbReference>
<dbReference type="Gene3D" id="1.10.150.530">
    <property type="match status" value="1"/>
</dbReference>
<dbReference type="GO" id="GO:0005737">
    <property type="term" value="C:cytoplasm"/>
    <property type="evidence" value="ECO:0007669"/>
    <property type="project" value="UniProtKB-SubCell"/>
</dbReference>
<dbReference type="InterPro" id="IPR040072">
    <property type="entry name" value="Methyltransferase_A"/>
</dbReference>
<feature type="binding site" evidence="11">
    <location>
        <begin position="211"/>
        <end position="213"/>
    </location>
    <ligand>
        <name>S-adenosyl-L-methionine</name>
        <dbReference type="ChEBI" id="CHEBI:59789"/>
    </ligand>
</feature>
<evidence type="ECO:0000256" key="7">
    <source>
        <dbReference type="ARBA" id="ARBA00022691"/>
    </source>
</evidence>
<feature type="binding site" evidence="11">
    <location>
        <position position="106"/>
    </location>
    <ligand>
        <name>[4Fe-4S] cluster</name>
        <dbReference type="ChEBI" id="CHEBI:49883"/>
        <note>4Fe-4S-S-AdoMet</note>
    </ligand>
</feature>
<keyword evidence="11" id="KW-0819">tRNA processing</keyword>
<evidence type="ECO:0000256" key="1">
    <source>
        <dbReference type="ARBA" id="ARBA00004496"/>
    </source>
</evidence>
<evidence type="ECO:0000313" key="13">
    <source>
        <dbReference type="EMBL" id="PIY61715.1"/>
    </source>
</evidence>
<organism evidence="13 14">
    <name type="scientific">Candidatus Uhrbacteria bacterium CG_4_10_14_0_8_um_filter_58_22</name>
    <dbReference type="NCBI Taxonomy" id="1975029"/>
    <lineage>
        <taxon>Bacteria</taxon>
        <taxon>Candidatus Uhriibacteriota</taxon>
    </lineage>
</organism>
<evidence type="ECO:0000313" key="14">
    <source>
        <dbReference type="Proteomes" id="UP000230973"/>
    </source>
</evidence>
<dbReference type="Proteomes" id="UP000230973">
    <property type="component" value="Unassembled WGS sequence"/>
</dbReference>
<evidence type="ECO:0000259" key="12">
    <source>
        <dbReference type="PROSITE" id="PS51918"/>
    </source>
</evidence>
<dbReference type="PANTHER" id="PTHR30544:SF5">
    <property type="entry name" value="RADICAL SAM CORE DOMAIN-CONTAINING PROTEIN"/>
    <property type="match status" value="1"/>
</dbReference>